<evidence type="ECO:0000313" key="2">
    <source>
        <dbReference type="EMBL" id="KUN17600.1"/>
    </source>
</evidence>
<name>A0A101PTX2_STRCK</name>
<organism evidence="2 3">
    <name type="scientific">Streptomyces corchorusii</name>
    <name type="common">Streptomyces chibaensis</name>
    <dbReference type="NCBI Taxonomy" id="1903"/>
    <lineage>
        <taxon>Bacteria</taxon>
        <taxon>Bacillati</taxon>
        <taxon>Actinomycetota</taxon>
        <taxon>Actinomycetes</taxon>
        <taxon>Kitasatosporales</taxon>
        <taxon>Streptomycetaceae</taxon>
        <taxon>Streptomyces</taxon>
    </lineage>
</organism>
<dbReference type="AlphaFoldDB" id="A0A101PTX2"/>
<dbReference type="EMBL" id="LMWP01000048">
    <property type="protein sequence ID" value="KUN17600.1"/>
    <property type="molecule type" value="Genomic_DNA"/>
</dbReference>
<dbReference type="Proteomes" id="UP000053398">
    <property type="component" value="Unassembled WGS sequence"/>
</dbReference>
<reference evidence="2 3" key="1">
    <citation type="submission" date="2015-10" db="EMBL/GenBank/DDBJ databases">
        <title>Draft genome sequence of Streptomyces corchorusii DSM 40340, type strain for the species Streptomyces corchorusii.</title>
        <authorList>
            <person name="Ruckert C."/>
            <person name="Winkler A."/>
            <person name="Kalinowski J."/>
            <person name="Kampfer P."/>
            <person name="Glaeser S."/>
        </authorList>
    </citation>
    <scope>NUCLEOTIDE SEQUENCE [LARGE SCALE GENOMIC DNA]</scope>
    <source>
        <strain evidence="2 3">DSM 40340</strain>
    </source>
</reference>
<keyword evidence="3" id="KW-1185">Reference proteome</keyword>
<proteinExistence type="predicted"/>
<evidence type="ECO:0000313" key="3">
    <source>
        <dbReference type="Proteomes" id="UP000053398"/>
    </source>
</evidence>
<accession>A0A101PTX2</accession>
<gene>
    <name evidence="2" type="ORF">AQJ11_37695</name>
</gene>
<evidence type="ECO:0000256" key="1">
    <source>
        <dbReference type="SAM" id="MobiDB-lite"/>
    </source>
</evidence>
<dbReference type="RefSeq" id="WP_059266301.1">
    <property type="nucleotide sequence ID" value="NZ_KQ948370.1"/>
</dbReference>
<sequence>MPHLITGSLMRHYRIAAGLSYQRARELTAISNKRLHGIELTRSPLTEETARTLLHAYGAPGEDVQVATALLRMGHAHQAQVDVVQSGSWVSALREASQETLIFSTGLLLPVVDATAPGTPARGRATHHCRTVLLLHEGALERAPAELLAQLIRLVDRRAITVRLVHSQFAPLEGWLTEWTLTAGSREGSAAERARRQLYVRHTLQERFLARNGHPALQDRQIIQAAIRHSLPTAASADQLRQAMLWSRSRAATGGRRNPAAAPSDGPSVRRPA</sequence>
<comment type="caution">
    <text evidence="2">The sequence shown here is derived from an EMBL/GenBank/DDBJ whole genome shotgun (WGS) entry which is preliminary data.</text>
</comment>
<dbReference type="Pfam" id="PF13560">
    <property type="entry name" value="HTH_31"/>
    <property type="match status" value="1"/>
</dbReference>
<feature type="region of interest" description="Disordered" evidence="1">
    <location>
        <begin position="249"/>
        <end position="273"/>
    </location>
</feature>
<protein>
    <submittedName>
        <fullName evidence="2">Uncharacterized protein</fullName>
    </submittedName>
</protein>